<sequence>MSLTTATYWPLHTAARVIRAGGVVAYPTEAVYGLGCDPANEAAVRRLLAIKQRPMHKGLILLAGDTAQLRPWISVSDTDMARMQATWPGPVTWVVPASERVPAWVRGRHSSVAVRVSGHPLARALALAAGTPIVSTSANLSGRPSARNAFQVGRQLGQEIDFLVAGQCDLAAKPSTIIDLTSGRTLRG</sequence>
<dbReference type="EC" id="2.7.7.87" evidence="9"/>
<evidence type="ECO:0000259" key="10">
    <source>
        <dbReference type="PROSITE" id="PS51163"/>
    </source>
</evidence>
<dbReference type="SUPFAM" id="SSF55821">
    <property type="entry name" value="YrdC/RibB"/>
    <property type="match status" value="1"/>
</dbReference>
<evidence type="ECO:0000313" key="11">
    <source>
        <dbReference type="EMBL" id="AJD46456.1"/>
    </source>
</evidence>
<protein>
    <recommendedName>
        <fullName evidence="9">Threonylcarbamoyl-AMP synthase</fullName>
        <shortName evidence="9">TC-AMP synthase</shortName>
        <ecNumber evidence="9">2.7.7.87</ecNumber>
    </recommendedName>
    <alternativeName>
        <fullName evidence="9">L-threonylcarbamoyladenylate synthase</fullName>
    </alternativeName>
    <alternativeName>
        <fullName evidence="9">t(6)A37 threonylcarbamoyladenosine biosynthesis protein TsaC</fullName>
    </alternativeName>
    <alternativeName>
        <fullName evidence="9">tRNA threonylcarbamoyladenosine biosynthesis protein TsaC</fullName>
    </alternativeName>
</protein>
<accession>A0A0B4XHC8</accession>
<dbReference type="Proteomes" id="UP000006764">
    <property type="component" value="Chromosome"/>
</dbReference>
<evidence type="ECO:0000256" key="1">
    <source>
        <dbReference type="ARBA" id="ARBA00004496"/>
    </source>
</evidence>
<dbReference type="RefSeq" id="WP_035203591.1">
    <property type="nucleotide sequence ID" value="NZ_CP004387.1"/>
</dbReference>
<dbReference type="STRING" id="391936.S7S_00160"/>
<comment type="catalytic activity">
    <reaction evidence="8 9">
        <text>L-threonine + hydrogencarbonate + ATP = L-threonylcarbamoyladenylate + diphosphate + H2O</text>
        <dbReference type="Rhea" id="RHEA:36407"/>
        <dbReference type="ChEBI" id="CHEBI:15377"/>
        <dbReference type="ChEBI" id="CHEBI:17544"/>
        <dbReference type="ChEBI" id="CHEBI:30616"/>
        <dbReference type="ChEBI" id="CHEBI:33019"/>
        <dbReference type="ChEBI" id="CHEBI:57926"/>
        <dbReference type="ChEBI" id="CHEBI:73682"/>
        <dbReference type="EC" id="2.7.7.87"/>
    </reaction>
</comment>
<evidence type="ECO:0000256" key="7">
    <source>
        <dbReference type="ARBA" id="ARBA00022840"/>
    </source>
</evidence>
<dbReference type="NCBIfam" id="TIGR00057">
    <property type="entry name" value="L-threonylcarbamoyladenylate synthase"/>
    <property type="match status" value="1"/>
</dbReference>
<dbReference type="PROSITE" id="PS51163">
    <property type="entry name" value="YRDC"/>
    <property type="match status" value="1"/>
</dbReference>
<evidence type="ECO:0000256" key="9">
    <source>
        <dbReference type="HAMAP-Rule" id="MF_01852"/>
    </source>
</evidence>
<dbReference type="InterPro" id="IPR017945">
    <property type="entry name" value="DHBP_synth_RibB-like_a/b_dom"/>
</dbReference>
<evidence type="ECO:0000313" key="12">
    <source>
        <dbReference type="Proteomes" id="UP000006764"/>
    </source>
</evidence>
<comment type="function">
    <text evidence="9">Required for the formation of a threonylcarbamoyl group on adenosine at position 37 (t(6)A37) in tRNAs that read codons beginning with adenine. Catalyzes the conversion of L-threonine, HCO(3)(-)/CO(2) and ATP to give threonylcarbamoyl-AMP (TC-AMP) as the acyladenylate intermediate, with the release of diphosphate.</text>
</comment>
<comment type="subcellular location">
    <subcellularLocation>
        <location evidence="1 9">Cytoplasm</location>
    </subcellularLocation>
</comment>
<dbReference type="GO" id="GO:0005524">
    <property type="term" value="F:ATP binding"/>
    <property type="evidence" value="ECO:0007669"/>
    <property type="project" value="UniProtKB-UniRule"/>
</dbReference>
<dbReference type="GO" id="GO:0002949">
    <property type="term" value="P:tRNA threonylcarbamoyladenosine modification"/>
    <property type="evidence" value="ECO:0007669"/>
    <property type="project" value="UniProtKB-UniRule"/>
</dbReference>
<proteinExistence type="inferred from homology"/>
<dbReference type="InterPro" id="IPR050156">
    <property type="entry name" value="TC-AMP_synthase_SUA5"/>
</dbReference>
<evidence type="ECO:0000256" key="4">
    <source>
        <dbReference type="ARBA" id="ARBA00022694"/>
    </source>
</evidence>
<evidence type="ECO:0000256" key="2">
    <source>
        <dbReference type="ARBA" id="ARBA00022490"/>
    </source>
</evidence>
<dbReference type="GO" id="GO:0000049">
    <property type="term" value="F:tRNA binding"/>
    <property type="evidence" value="ECO:0007669"/>
    <property type="project" value="TreeGrafter"/>
</dbReference>
<dbReference type="InterPro" id="IPR023535">
    <property type="entry name" value="TC-AMP_synthase"/>
</dbReference>
<dbReference type="GO" id="GO:0061710">
    <property type="term" value="F:L-threonylcarbamoyladenylate synthase"/>
    <property type="evidence" value="ECO:0007669"/>
    <property type="project" value="UniProtKB-EC"/>
</dbReference>
<dbReference type="Pfam" id="PF01300">
    <property type="entry name" value="Sua5_yciO_yrdC"/>
    <property type="match status" value="1"/>
</dbReference>
<keyword evidence="7 9" id="KW-0067">ATP-binding</keyword>
<dbReference type="GO" id="GO:0005737">
    <property type="term" value="C:cytoplasm"/>
    <property type="evidence" value="ECO:0007669"/>
    <property type="project" value="UniProtKB-SubCell"/>
</dbReference>
<dbReference type="GO" id="GO:0006450">
    <property type="term" value="P:regulation of translational fidelity"/>
    <property type="evidence" value="ECO:0007669"/>
    <property type="project" value="TreeGrafter"/>
</dbReference>
<evidence type="ECO:0000256" key="3">
    <source>
        <dbReference type="ARBA" id="ARBA00022679"/>
    </source>
</evidence>
<dbReference type="HOGENOM" id="CLU_031397_6_0_6"/>
<dbReference type="InterPro" id="IPR006070">
    <property type="entry name" value="Sua5-like_dom"/>
</dbReference>
<keyword evidence="4 9" id="KW-0819">tRNA processing</keyword>
<dbReference type="FunFam" id="3.90.870.10:FF:000004">
    <property type="entry name" value="Threonylcarbamoyl-AMP synthase"/>
    <property type="match status" value="1"/>
</dbReference>
<dbReference type="AlphaFoldDB" id="A0A0B4XHC8"/>
<dbReference type="GO" id="GO:0003725">
    <property type="term" value="F:double-stranded RNA binding"/>
    <property type="evidence" value="ECO:0007669"/>
    <property type="project" value="InterPro"/>
</dbReference>
<dbReference type="EMBL" id="CP004387">
    <property type="protein sequence ID" value="AJD46456.1"/>
    <property type="molecule type" value="Genomic_DNA"/>
</dbReference>
<dbReference type="PANTHER" id="PTHR17490">
    <property type="entry name" value="SUA5"/>
    <property type="match status" value="1"/>
</dbReference>
<reference evidence="11 12" key="1">
    <citation type="journal article" date="2012" name="J. Bacteriol.">
        <title>Genome sequence of an alkane-degrading bacterium, Alcanivorax pacificus type strain W11-5, isolated from deep sea sediment.</title>
        <authorList>
            <person name="Lai Q."/>
            <person name="Shao Z."/>
        </authorList>
    </citation>
    <scope>NUCLEOTIDE SEQUENCE [LARGE SCALE GENOMIC DNA]</scope>
    <source>
        <strain evidence="11 12">W11-5</strain>
    </source>
</reference>
<keyword evidence="12" id="KW-1185">Reference proteome</keyword>
<feature type="domain" description="YrdC-like" evidence="10">
    <location>
        <begin position="8"/>
        <end position="188"/>
    </location>
</feature>
<dbReference type="Gene3D" id="3.90.870.10">
    <property type="entry name" value="DHBP synthase"/>
    <property type="match status" value="1"/>
</dbReference>
<evidence type="ECO:0000256" key="5">
    <source>
        <dbReference type="ARBA" id="ARBA00022695"/>
    </source>
</evidence>
<dbReference type="OrthoDB" id="9814580at2"/>
<dbReference type="HAMAP" id="MF_01852">
    <property type="entry name" value="TsaC"/>
    <property type="match status" value="1"/>
</dbReference>
<dbReference type="PANTHER" id="PTHR17490:SF18">
    <property type="entry name" value="THREONYLCARBAMOYL-AMP SYNTHASE"/>
    <property type="match status" value="1"/>
</dbReference>
<keyword evidence="2 9" id="KW-0963">Cytoplasm</keyword>
<keyword evidence="3 9" id="KW-0808">Transferase</keyword>
<keyword evidence="5 9" id="KW-0548">Nucleotidyltransferase</keyword>
<dbReference type="KEGG" id="apac:S7S_00160"/>
<keyword evidence="6 9" id="KW-0547">Nucleotide-binding</keyword>
<evidence type="ECO:0000256" key="8">
    <source>
        <dbReference type="ARBA" id="ARBA00048366"/>
    </source>
</evidence>
<evidence type="ECO:0000256" key="6">
    <source>
        <dbReference type="ARBA" id="ARBA00022741"/>
    </source>
</evidence>
<name>A0A0B4XHC8_9GAMM</name>
<comment type="similarity">
    <text evidence="9">Belongs to the SUA5 family. TsaC subfamily.</text>
</comment>
<organism evidence="11 12">
    <name type="scientific">Isoalcanivorax pacificus W11-5</name>
    <dbReference type="NCBI Taxonomy" id="391936"/>
    <lineage>
        <taxon>Bacteria</taxon>
        <taxon>Pseudomonadati</taxon>
        <taxon>Pseudomonadota</taxon>
        <taxon>Gammaproteobacteria</taxon>
        <taxon>Oceanospirillales</taxon>
        <taxon>Alcanivoracaceae</taxon>
        <taxon>Isoalcanivorax</taxon>
    </lineage>
</organism>
<gene>
    <name evidence="9" type="primary">tsaC</name>
    <name evidence="11" type="ORF">S7S_00160</name>
</gene>